<dbReference type="SUPFAM" id="SSF51445">
    <property type="entry name" value="(Trans)glycosidases"/>
    <property type="match status" value="1"/>
</dbReference>
<dbReference type="InterPro" id="IPR015883">
    <property type="entry name" value="Glyco_hydro_20_cat"/>
</dbReference>
<dbReference type="GO" id="GO:0016020">
    <property type="term" value="C:membrane"/>
    <property type="evidence" value="ECO:0007669"/>
    <property type="project" value="TreeGrafter"/>
</dbReference>
<comment type="similarity">
    <text evidence="2">Belongs to the glycosyl hydrolase 20 family.</text>
</comment>
<evidence type="ECO:0000259" key="5">
    <source>
        <dbReference type="Pfam" id="PF00728"/>
    </source>
</evidence>
<dbReference type="Gene3D" id="3.30.379.10">
    <property type="entry name" value="Chitobiase/beta-hexosaminidase domain 2-like"/>
    <property type="match status" value="1"/>
</dbReference>
<proteinExistence type="inferred from homology"/>
<dbReference type="GO" id="GO:0004563">
    <property type="term" value="F:beta-N-acetylhexosaminidase activity"/>
    <property type="evidence" value="ECO:0007669"/>
    <property type="project" value="UniProtKB-EC"/>
</dbReference>
<dbReference type="Pfam" id="PF00728">
    <property type="entry name" value="Glyco_hydro_20"/>
    <property type="match status" value="1"/>
</dbReference>
<reference evidence="6" key="1">
    <citation type="submission" date="2019-08" db="EMBL/GenBank/DDBJ databases">
        <authorList>
            <person name="Kucharzyk K."/>
            <person name="Murdoch R.W."/>
            <person name="Higgins S."/>
            <person name="Loffler F."/>
        </authorList>
    </citation>
    <scope>NUCLEOTIDE SEQUENCE</scope>
</reference>
<keyword evidence="4 6" id="KW-0378">Hydrolase</keyword>
<dbReference type="PRINTS" id="PR00738">
    <property type="entry name" value="GLHYDRLASE20"/>
</dbReference>
<feature type="domain" description="Glycoside hydrolase family 20 catalytic" evidence="5">
    <location>
        <begin position="56"/>
        <end position="403"/>
    </location>
</feature>
<keyword evidence="6" id="KW-0326">Glycosidase</keyword>
<dbReference type="InterPro" id="IPR017853">
    <property type="entry name" value="GH"/>
</dbReference>
<comment type="caution">
    <text evidence="6">The sequence shown here is derived from an EMBL/GenBank/DDBJ whole genome shotgun (WGS) entry which is preliminary data.</text>
</comment>
<name>A0A645C2G8_9ZZZZ</name>
<evidence type="ECO:0000256" key="3">
    <source>
        <dbReference type="ARBA" id="ARBA00012663"/>
    </source>
</evidence>
<evidence type="ECO:0000256" key="4">
    <source>
        <dbReference type="ARBA" id="ARBA00022801"/>
    </source>
</evidence>
<dbReference type="InterPro" id="IPR025705">
    <property type="entry name" value="Beta_hexosaminidase_sua/sub"/>
</dbReference>
<gene>
    <name evidence="6" type="primary">exoI_9</name>
    <name evidence="6" type="ORF">SDC9_118942</name>
</gene>
<evidence type="ECO:0000313" key="6">
    <source>
        <dbReference type="EMBL" id="MPM71970.1"/>
    </source>
</evidence>
<comment type="catalytic activity">
    <reaction evidence="1">
        <text>Hydrolysis of terminal non-reducing N-acetyl-D-hexosamine residues in N-acetyl-beta-D-hexosaminides.</text>
        <dbReference type="EC" id="3.2.1.52"/>
    </reaction>
</comment>
<evidence type="ECO:0000256" key="1">
    <source>
        <dbReference type="ARBA" id="ARBA00001231"/>
    </source>
</evidence>
<accession>A0A645C2G8</accession>
<evidence type="ECO:0000256" key="2">
    <source>
        <dbReference type="ARBA" id="ARBA00006285"/>
    </source>
</evidence>
<organism evidence="6">
    <name type="scientific">bioreactor metagenome</name>
    <dbReference type="NCBI Taxonomy" id="1076179"/>
    <lineage>
        <taxon>unclassified sequences</taxon>
        <taxon>metagenomes</taxon>
        <taxon>ecological metagenomes</taxon>
    </lineage>
</organism>
<dbReference type="GO" id="GO:0005975">
    <property type="term" value="P:carbohydrate metabolic process"/>
    <property type="evidence" value="ECO:0007669"/>
    <property type="project" value="InterPro"/>
</dbReference>
<dbReference type="PANTHER" id="PTHR22600">
    <property type="entry name" value="BETA-HEXOSAMINIDASE"/>
    <property type="match status" value="1"/>
</dbReference>
<dbReference type="CDD" id="cd06563">
    <property type="entry name" value="GH20_chitobiase-like"/>
    <property type="match status" value="1"/>
</dbReference>
<dbReference type="PIRSF" id="PIRSF001093">
    <property type="entry name" value="B-hxosamndse_ab_euk"/>
    <property type="match status" value="1"/>
</dbReference>
<dbReference type="InterPro" id="IPR029018">
    <property type="entry name" value="Hex-like_dom2"/>
</dbReference>
<dbReference type="PANTHER" id="PTHR22600:SF57">
    <property type="entry name" value="BETA-N-ACETYLHEXOSAMINIDASE"/>
    <property type="match status" value="1"/>
</dbReference>
<dbReference type="GO" id="GO:0030203">
    <property type="term" value="P:glycosaminoglycan metabolic process"/>
    <property type="evidence" value="ECO:0007669"/>
    <property type="project" value="TreeGrafter"/>
</dbReference>
<dbReference type="SUPFAM" id="SSF55545">
    <property type="entry name" value="beta-N-acetylhexosaminidase-like domain"/>
    <property type="match status" value="1"/>
</dbReference>
<dbReference type="Gene3D" id="3.20.20.80">
    <property type="entry name" value="Glycosidases"/>
    <property type="match status" value="1"/>
</dbReference>
<protein>
    <recommendedName>
        <fullName evidence="3">beta-N-acetylhexosaminidase</fullName>
        <ecNumber evidence="3">3.2.1.52</ecNumber>
    </recommendedName>
</protein>
<sequence length="442" mass="51435">MKDGVLHLTGANPQGLFYSVQTLIQLLPSKVPSLGLFDKNLQISVPAVEVVDYPRFQYRGMHLDVVRHIFTVDYIKQYIDYLALHKMNYFHWHLTDDQGWRMESKAYPKLNEIGSWRAGTIKGIFPGTGVDSTRYGGFYTFEQMKEIVKYAEERYITIVPEIDVPGHSMAIIAAYPELSTTPDVPKQPAITWGVYNRQNNVLLPSEQTFKFLKDVFNELMDIFPGEYIHIGADECSKIWWKESRETQNFMKNYGLEDEDALQSYFVKRIHEVVKARGRKLVGWDEIMDGPIEKDVVVMSWRDKDHAWKAAEMGNKAILTPIQTHYLNAAQKKNETALCHQDIFAPIDSVYNFEPLPNSYDTIYEENILGGQGCMWTEYFPDKDAVEYGIFPRMSALSEVYWSQKKNKNWPRFMLKLVEQFNRYDLWGAKYSTEIFESGNYSR</sequence>
<dbReference type="EC" id="3.2.1.52" evidence="3"/>
<dbReference type="AlphaFoldDB" id="A0A645C2G8"/>
<dbReference type="EMBL" id="VSSQ01024449">
    <property type="protein sequence ID" value="MPM71970.1"/>
    <property type="molecule type" value="Genomic_DNA"/>
</dbReference>